<feature type="domain" description="Aspartate/glutamate/uridylate kinase" evidence="19">
    <location>
        <begin position="4"/>
        <end position="229"/>
    </location>
</feature>
<evidence type="ECO:0000256" key="9">
    <source>
        <dbReference type="ARBA" id="ARBA00022679"/>
    </source>
</evidence>
<feature type="binding site" evidence="16">
    <location>
        <position position="47"/>
    </location>
    <ligand>
        <name>substrate</name>
    </ligand>
</feature>
<keyword evidence="13" id="KW-0220">Diaminopimelate biosynthesis</keyword>
<dbReference type="UniPathway" id="UPA00034">
    <property type="reaction ID" value="UER00015"/>
</dbReference>
<evidence type="ECO:0000256" key="10">
    <source>
        <dbReference type="ARBA" id="ARBA00022741"/>
    </source>
</evidence>
<evidence type="ECO:0000256" key="1">
    <source>
        <dbReference type="ARBA" id="ARBA00002843"/>
    </source>
</evidence>
<dbReference type="GO" id="GO:0019877">
    <property type="term" value="P:diaminopimelate biosynthetic process"/>
    <property type="evidence" value="ECO:0007669"/>
    <property type="project" value="UniProtKB-KW"/>
</dbReference>
<dbReference type="RefSeq" id="WP_221470603.1">
    <property type="nucleotide sequence ID" value="NZ_JACHMN010000003.1"/>
</dbReference>
<evidence type="ECO:0000256" key="12">
    <source>
        <dbReference type="ARBA" id="ARBA00022840"/>
    </source>
</evidence>
<dbReference type="InterPro" id="IPR001048">
    <property type="entry name" value="Asp/Glu/Uridylate_kinase"/>
</dbReference>
<dbReference type="NCBIfam" id="NF005154">
    <property type="entry name" value="PRK06635.1-2"/>
    <property type="match status" value="1"/>
</dbReference>
<dbReference type="SUPFAM" id="SSF55021">
    <property type="entry name" value="ACT-like"/>
    <property type="match status" value="1"/>
</dbReference>
<protein>
    <recommendedName>
        <fullName evidence="7 17">Aspartokinase</fullName>
        <ecNumber evidence="6 17">2.7.2.4</ecNumber>
    </recommendedName>
</protein>
<dbReference type="InterPro" id="IPR018042">
    <property type="entry name" value="Aspartate_kinase_CS"/>
</dbReference>
<dbReference type="Gene3D" id="3.40.1160.10">
    <property type="entry name" value="Acetylglutamate kinase-like"/>
    <property type="match status" value="1"/>
</dbReference>
<name>A0A841C3T7_9ACTN</name>
<dbReference type="GO" id="GO:0009090">
    <property type="term" value="P:homoserine biosynthetic process"/>
    <property type="evidence" value="ECO:0007669"/>
    <property type="project" value="TreeGrafter"/>
</dbReference>
<feature type="binding site" evidence="16">
    <location>
        <position position="183"/>
    </location>
    <ligand>
        <name>ATP</name>
        <dbReference type="ChEBI" id="CHEBI:30616"/>
    </ligand>
</feature>
<keyword evidence="8 18" id="KW-0028">Amino-acid biosynthesis</keyword>
<dbReference type="PANTHER" id="PTHR21499:SF3">
    <property type="entry name" value="ASPARTOKINASE"/>
    <property type="match status" value="1"/>
</dbReference>
<accession>A0A841C3T7</accession>
<dbReference type="UniPathway" id="UPA00050">
    <property type="reaction ID" value="UER00461"/>
</dbReference>
<dbReference type="Pfam" id="PF00696">
    <property type="entry name" value="AA_kinase"/>
    <property type="match status" value="1"/>
</dbReference>
<dbReference type="GO" id="GO:0005524">
    <property type="term" value="F:ATP binding"/>
    <property type="evidence" value="ECO:0007669"/>
    <property type="project" value="UniProtKB-KW"/>
</dbReference>
<dbReference type="UniPathway" id="UPA00051">
    <property type="reaction ID" value="UER00462"/>
</dbReference>
<dbReference type="GO" id="GO:0005829">
    <property type="term" value="C:cytosol"/>
    <property type="evidence" value="ECO:0007669"/>
    <property type="project" value="TreeGrafter"/>
</dbReference>
<proteinExistence type="inferred from homology"/>
<evidence type="ECO:0000256" key="13">
    <source>
        <dbReference type="ARBA" id="ARBA00022915"/>
    </source>
</evidence>
<evidence type="ECO:0000256" key="18">
    <source>
        <dbReference type="RuleBase" id="RU004249"/>
    </source>
</evidence>
<dbReference type="InterPro" id="IPR005260">
    <property type="entry name" value="Asp_kin_monofn"/>
</dbReference>
<comment type="pathway">
    <text evidence="3 18">Amino-acid biosynthesis; L-methionine biosynthesis via de novo pathway; L-homoserine from L-aspartate: step 1/3.</text>
</comment>
<dbReference type="AlphaFoldDB" id="A0A841C3T7"/>
<dbReference type="EMBL" id="JACHMN010000003">
    <property type="protein sequence ID" value="MBB5873630.1"/>
    <property type="molecule type" value="Genomic_DNA"/>
</dbReference>
<dbReference type="GO" id="GO:0009088">
    <property type="term" value="P:threonine biosynthetic process"/>
    <property type="evidence" value="ECO:0007669"/>
    <property type="project" value="UniProtKB-UniPathway"/>
</dbReference>
<gene>
    <name evidence="21" type="ORF">F4553_007064</name>
</gene>
<comment type="similarity">
    <text evidence="5 17">Belongs to the aspartokinase family.</text>
</comment>
<evidence type="ECO:0000256" key="14">
    <source>
        <dbReference type="ARBA" id="ARBA00023154"/>
    </source>
</evidence>
<dbReference type="PIRSF" id="PIRSF000726">
    <property type="entry name" value="Asp_kin"/>
    <property type="match status" value="1"/>
</dbReference>
<dbReference type="Proteomes" id="UP000587527">
    <property type="component" value="Unassembled WGS sequence"/>
</dbReference>
<dbReference type="SUPFAM" id="SSF53633">
    <property type="entry name" value="Carbamate kinase-like"/>
    <property type="match status" value="1"/>
</dbReference>
<evidence type="ECO:0000256" key="17">
    <source>
        <dbReference type="RuleBase" id="RU003448"/>
    </source>
</evidence>
<organism evidence="21 22">
    <name type="scientific">Allocatelliglobosispora scoriae</name>
    <dbReference type="NCBI Taxonomy" id="643052"/>
    <lineage>
        <taxon>Bacteria</taxon>
        <taxon>Bacillati</taxon>
        <taxon>Actinomycetota</taxon>
        <taxon>Actinomycetes</taxon>
        <taxon>Micromonosporales</taxon>
        <taxon>Micromonosporaceae</taxon>
        <taxon>Allocatelliglobosispora</taxon>
    </lineage>
</organism>
<dbReference type="InterPro" id="IPR045865">
    <property type="entry name" value="ACT-like_dom_sf"/>
</dbReference>
<keyword evidence="14" id="KW-0457">Lysine biosynthesis</keyword>
<dbReference type="InterPro" id="IPR001341">
    <property type="entry name" value="Asp_kinase"/>
</dbReference>
<keyword evidence="11 17" id="KW-0418">Kinase</keyword>
<sequence>MGNLVQKFGGSSLGDIDLVSRAARIVEAAYRRGDRVVVVVSARGDTTDDLLALAEQTSPERPAREIDQLLATGETASAALMALALHAIGVPAVSLTGAQAGITAAGPHGAGVIAEVDPAPLTALLDRGNVAVVAGFQGVDPFGNVLTLGRGGSDTTAVALAAGLAARCEIYTDVEGIFTGDPRLVPDARLLPVITAPVMAEMAFAGARVMHSRAVELAALTNVELHVRSSASDAPGTTVASGPQELMEIRGAVIAITHDAQVARVLIQAHADLAREVFDILASLGVPADLVARSGSGEAEFRMGFTMPATGSELVRTALERAAAAHGGRVEVSTDVGKVSLVGTGMLNRPELTARMLAVLAGAQIPTSWVSATQLRTSVTVPHGRLSEAVVLLHKEFELQRDDYDIVALVAP</sequence>
<dbReference type="NCBIfam" id="TIGR00657">
    <property type="entry name" value="asp_kinases"/>
    <property type="match status" value="1"/>
</dbReference>
<dbReference type="Pfam" id="PF22468">
    <property type="entry name" value="ACT_9"/>
    <property type="match status" value="1"/>
</dbReference>
<dbReference type="PROSITE" id="PS00324">
    <property type="entry name" value="ASPARTOKINASE"/>
    <property type="match status" value="1"/>
</dbReference>
<comment type="pathway">
    <text evidence="2 18">Amino-acid biosynthesis; L-lysine biosynthesis via DAP pathway; (S)-tetrahydrodipicolinate from L-aspartate: step 1/4.</text>
</comment>
<feature type="domain" description="Aspartokinase ACT" evidence="20">
    <location>
        <begin position="339"/>
        <end position="397"/>
    </location>
</feature>
<evidence type="ECO:0000256" key="5">
    <source>
        <dbReference type="ARBA" id="ARBA00010122"/>
    </source>
</evidence>
<keyword evidence="9 17" id="KW-0808">Transferase</keyword>
<evidence type="ECO:0000259" key="20">
    <source>
        <dbReference type="Pfam" id="PF22468"/>
    </source>
</evidence>
<evidence type="ECO:0000256" key="11">
    <source>
        <dbReference type="ARBA" id="ARBA00022777"/>
    </source>
</evidence>
<reference evidence="21 22" key="1">
    <citation type="submission" date="2020-08" db="EMBL/GenBank/DDBJ databases">
        <title>Sequencing the genomes of 1000 actinobacteria strains.</title>
        <authorList>
            <person name="Klenk H.-P."/>
        </authorList>
    </citation>
    <scope>NUCLEOTIDE SEQUENCE [LARGE SCALE GENOMIC DNA]</scope>
    <source>
        <strain evidence="21 22">DSM 45362</strain>
    </source>
</reference>
<feature type="binding site" evidence="16">
    <location>
        <begin position="172"/>
        <end position="173"/>
    </location>
    <ligand>
        <name>ATP</name>
        <dbReference type="ChEBI" id="CHEBI:30616"/>
    </ligand>
</feature>
<evidence type="ECO:0000256" key="2">
    <source>
        <dbReference type="ARBA" id="ARBA00004766"/>
    </source>
</evidence>
<dbReference type="PANTHER" id="PTHR21499">
    <property type="entry name" value="ASPARTATE KINASE"/>
    <property type="match status" value="1"/>
</dbReference>
<comment type="caution">
    <text evidence="21">The sequence shown here is derived from an EMBL/GenBank/DDBJ whole genome shotgun (WGS) entry which is preliminary data.</text>
</comment>
<evidence type="ECO:0000259" key="19">
    <source>
        <dbReference type="Pfam" id="PF00696"/>
    </source>
</evidence>
<comment type="catalytic activity">
    <reaction evidence="15 17">
        <text>L-aspartate + ATP = 4-phospho-L-aspartate + ADP</text>
        <dbReference type="Rhea" id="RHEA:23776"/>
        <dbReference type="ChEBI" id="CHEBI:29991"/>
        <dbReference type="ChEBI" id="CHEBI:30616"/>
        <dbReference type="ChEBI" id="CHEBI:57535"/>
        <dbReference type="ChEBI" id="CHEBI:456216"/>
        <dbReference type="EC" id="2.7.2.4"/>
    </reaction>
</comment>
<keyword evidence="22" id="KW-1185">Reference proteome</keyword>
<dbReference type="EC" id="2.7.2.4" evidence="6 17"/>
<comment type="pathway">
    <text evidence="4 18">Amino-acid biosynthesis; L-threonine biosynthesis; L-threonine from L-aspartate: step 1/5.</text>
</comment>
<keyword evidence="12 16" id="KW-0067">ATP-binding</keyword>
<evidence type="ECO:0000313" key="21">
    <source>
        <dbReference type="EMBL" id="MBB5873630.1"/>
    </source>
</evidence>
<evidence type="ECO:0000313" key="22">
    <source>
        <dbReference type="Proteomes" id="UP000587527"/>
    </source>
</evidence>
<keyword evidence="10 16" id="KW-0547">Nucleotide-binding</keyword>
<dbReference type="GO" id="GO:0009089">
    <property type="term" value="P:lysine biosynthetic process via diaminopimelate"/>
    <property type="evidence" value="ECO:0007669"/>
    <property type="project" value="UniProtKB-UniPathway"/>
</dbReference>
<evidence type="ECO:0000256" key="8">
    <source>
        <dbReference type="ARBA" id="ARBA00022605"/>
    </source>
</evidence>
<dbReference type="GO" id="GO:0004072">
    <property type="term" value="F:aspartate kinase activity"/>
    <property type="evidence" value="ECO:0007669"/>
    <property type="project" value="UniProtKB-EC"/>
</dbReference>
<evidence type="ECO:0000256" key="7">
    <source>
        <dbReference type="ARBA" id="ARBA00016273"/>
    </source>
</evidence>
<evidence type="ECO:0000256" key="3">
    <source>
        <dbReference type="ARBA" id="ARBA00004986"/>
    </source>
</evidence>
<evidence type="ECO:0000256" key="15">
    <source>
        <dbReference type="ARBA" id="ARBA00047872"/>
    </source>
</evidence>
<evidence type="ECO:0000256" key="4">
    <source>
        <dbReference type="ARBA" id="ARBA00005139"/>
    </source>
</evidence>
<feature type="binding site" evidence="16">
    <location>
        <begin position="7"/>
        <end position="10"/>
    </location>
    <ligand>
        <name>ATP</name>
        <dbReference type="ChEBI" id="CHEBI:30616"/>
    </ligand>
</feature>
<dbReference type="InterPro" id="IPR036393">
    <property type="entry name" value="AceGlu_kinase-like_sf"/>
</dbReference>
<evidence type="ECO:0000256" key="6">
    <source>
        <dbReference type="ARBA" id="ARBA00013059"/>
    </source>
</evidence>
<dbReference type="InterPro" id="IPR054352">
    <property type="entry name" value="ACT_Aspartokinase"/>
</dbReference>
<evidence type="ECO:0000256" key="16">
    <source>
        <dbReference type="PIRSR" id="PIRSR000726-1"/>
    </source>
</evidence>
<dbReference type="NCBIfam" id="NF005155">
    <property type="entry name" value="PRK06635.1-4"/>
    <property type="match status" value="1"/>
</dbReference>
<dbReference type="Gene3D" id="3.30.2130.10">
    <property type="entry name" value="VC0802-like"/>
    <property type="match status" value="1"/>
</dbReference>
<comment type="function">
    <text evidence="1">Catalyzes the phosphorylation of the beta-carboxyl group of aspartic acid with ATP to yield 4-phospho-L-aspartate, which is involved in the branched biosynthetic pathway leading to the biosynthesis of amino acids lysine, threonine, isoleucine and methionine.</text>
</comment>
<feature type="binding site" evidence="16">
    <location>
        <position position="74"/>
    </location>
    <ligand>
        <name>substrate</name>
    </ligand>
</feature>